<dbReference type="Proteomes" id="UP000265100">
    <property type="component" value="Chromosome 11"/>
</dbReference>
<keyword evidence="7" id="KW-0176">Collagen</keyword>
<dbReference type="SUPFAM" id="SSF53300">
    <property type="entry name" value="vWA-like"/>
    <property type="match status" value="2"/>
</dbReference>
<dbReference type="InterPro" id="IPR048287">
    <property type="entry name" value="TSPN-like_N"/>
</dbReference>
<reference evidence="15" key="4">
    <citation type="submission" date="2025-09" db="UniProtKB">
        <authorList>
            <consortium name="Ensembl"/>
        </authorList>
    </citation>
    <scope>IDENTIFICATION</scope>
</reference>
<dbReference type="FunFam" id="2.60.40.10:FF:000234">
    <property type="entry name" value="Collagen, type XII, alpha 1"/>
    <property type="match status" value="2"/>
</dbReference>
<keyword evidence="9" id="KW-0379">Hydroxylation</keyword>
<dbReference type="Pfam" id="PF00092">
    <property type="entry name" value="VWA"/>
    <property type="match status" value="2"/>
</dbReference>
<evidence type="ECO:0000256" key="7">
    <source>
        <dbReference type="ARBA" id="ARBA00023119"/>
    </source>
</evidence>
<dbReference type="PROSITE" id="PS50234">
    <property type="entry name" value="VWFA"/>
    <property type="match status" value="2"/>
</dbReference>
<keyword evidence="2" id="KW-0964">Secreted</keyword>
<organism evidence="15 16">
    <name type="scientific">Astatotilapia calliptera</name>
    <name type="common">Eastern happy</name>
    <name type="synonym">Chromis callipterus</name>
    <dbReference type="NCBI Taxonomy" id="8154"/>
    <lineage>
        <taxon>Eukaryota</taxon>
        <taxon>Metazoa</taxon>
        <taxon>Chordata</taxon>
        <taxon>Craniata</taxon>
        <taxon>Vertebrata</taxon>
        <taxon>Euteleostomi</taxon>
        <taxon>Actinopterygii</taxon>
        <taxon>Neopterygii</taxon>
        <taxon>Teleostei</taxon>
        <taxon>Neoteleostei</taxon>
        <taxon>Acanthomorphata</taxon>
        <taxon>Ovalentaria</taxon>
        <taxon>Cichlomorphae</taxon>
        <taxon>Cichliformes</taxon>
        <taxon>Cichlidae</taxon>
        <taxon>African cichlids</taxon>
        <taxon>Pseudocrenilabrinae</taxon>
        <taxon>Haplochromini</taxon>
        <taxon>Astatotilapia</taxon>
    </lineage>
</organism>
<dbReference type="InterPro" id="IPR036116">
    <property type="entry name" value="FN3_sf"/>
</dbReference>
<evidence type="ECO:0008006" key="17">
    <source>
        <dbReference type="Google" id="ProtNLM"/>
    </source>
</evidence>
<dbReference type="InterPro" id="IPR013783">
    <property type="entry name" value="Ig-like_fold"/>
</dbReference>
<feature type="domain" description="Fibronectin type-III" evidence="14">
    <location>
        <begin position="325"/>
        <end position="413"/>
    </location>
</feature>
<keyword evidence="16" id="KW-1185">Reference proteome</keyword>
<dbReference type="Ensembl" id="ENSACLT00000050337.1">
    <property type="protein sequence ID" value="ENSACLP00000081746.1"/>
    <property type="gene ID" value="ENSACLG00000013132.2"/>
</dbReference>
<keyword evidence="5" id="KW-0677">Repeat</keyword>
<feature type="chain" id="PRO_5044245109" description="Collagen, type XIV, alpha 1a" evidence="12">
    <location>
        <begin position="24"/>
        <end position="1700"/>
    </location>
</feature>
<dbReference type="FunFam" id="2.60.40.10:FF:000480">
    <property type="entry name" value="Collagen, type XII, alpha 1"/>
    <property type="match status" value="1"/>
</dbReference>
<evidence type="ECO:0000256" key="12">
    <source>
        <dbReference type="SAM" id="SignalP"/>
    </source>
</evidence>
<feature type="domain" description="Fibronectin type-III" evidence="14">
    <location>
        <begin position="503"/>
        <end position="592"/>
    </location>
</feature>
<reference evidence="16" key="2">
    <citation type="submission" date="2023-03" db="EMBL/GenBank/DDBJ databases">
        <authorList>
            <consortium name="Wellcome Sanger Institute Data Sharing"/>
        </authorList>
    </citation>
    <scope>NUCLEOTIDE SEQUENCE [LARGE SCALE GENOMIC DNA]</scope>
</reference>
<feature type="domain" description="Fibronectin type-III" evidence="14">
    <location>
        <begin position="693"/>
        <end position="783"/>
    </location>
</feature>
<dbReference type="Pfam" id="PF01391">
    <property type="entry name" value="Collagen"/>
    <property type="match status" value="1"/>
</dbReference>
<dbReference type="Gene3D" id="2.60.120.200">
    <property type="match status" value="1"/>
</dbReference>
<evidence type="ECO:0000256" key="11">
    <source>
        <dbReference type="SAM" id="MobiDB-lite"/>
    </source>
</evidence>
<dbReference type="GeneTree" id="ENSGT00940000153769"/>
<feature type="signal peptide" evidence="12">
    <location>
        <begin position="1"/>
        <end position="23"/>
    </location>
</feature>
<dbReference type="SUPFAM" id="SSF49265">
    <property type="entry name" value="Fibronectin type III"/>
    <property type="match status" value="6"/>
</dbReference>
<dbReference type="CDD" id="cd01482">
    <property type="entry name" value="vWA_collagen_alphaI-XII-like"/>
    <property type="match status" value="1"/>
</dbReference>
<name>A0AAX7VZP0_ASTCA</name>
<comment type="subcellular location">
    <subcellularLocation>
        <location evidence="1">Secreted</location>
        <location evidence="1">Extracellular space</location>
        <location evidence="1">Extracellular matrix</location>
    </subcellularLocation>
</comment>
<dbReference type="SMART" id="SM00060">
    <property type="entry name" value="FN3"/>
    <property type="match status" value="7"/>
</dbReference>
<dbReference type="InterPro" id="IPR050525">
    <property type="entry name" value="ECM_Assembly_Org"/>
</dbReference>
<evidence type="ECO:0000256" key="8">
    <source>
        <dbReference type="ARBA" id="ARBA00023180"/>
    </source>
</evidence>
<dbReference type="GO" id="GO:0007155">
    <property type="term" value="P:cell adhesion"/>
    <property type="evidence" value="ECO:0007669"/>
    <property type="project" value="UniProtKB-KW"/>
</dbReference>
<evidence type="ECO:0000256" key="1">
    <source>
        <dbReference type="ARBA" id="ARBA00004498"/>
    </source>
</evidence>
<dbReference type="Pfam" id="PF00041">
    <property type="entry name" value="fn3"/>
    <property type="match status" value="7"/>
</dbReference>
<keyword evidence="6" id="KW-0130">Cell adhesion</keyword>
<keyword evidence="8" id="KW-0325">Glycoprotein</keyword>
<evidence type="ECO:0000256" key="9">
    <source>
        <dbReference type="ARBA" id="ARBA00023278"/>
    </source>
</evidence>
<dbReference type="PRINTS" id="PR00453">
    <property type="entry name" value="VWFADOMAIN"/>
</dbReference>
<evidence type="ECO:0000256" key="2">
    <source>
        <dbReference type="ARBA" id="ARBA00022525"/>
    </source>
</evidence>
<keyword evidence="3" id="KW-0272">Extracellular matrix</keyword>
<evidence type="ECO:0000259" key="13">
    <source>
        <dbReference type="PROSITE" id="PS50234"/>
    </source>
</evidence>
<dbReference type="FunFam" id="2.60.40.10:FF:000444">
    <property type="entry name" value="Collagen alpha-1(XIV) chain isoform X2"/>
    <property type="match status" value="1"/>
</dbReference>
<dbReference type="FunFam" id="2.60.120.200:FF:000008">
    <property type="entry name" value="Collagen type XII alpha 1 chain"/>
    <property type="match status" value="1"/>
</dbReference>
<reference evidence="15" key="3">
    <citation type="submission" date="2025-08" db="UniProtKB">
        <authorList>
            <consortium name="Ensembl"/>
        </authorList>
    </citation>
    <scope>IDENTIFICATION</scope>
</reference>
<evidence type="ECO:0000256" key="3">
    <source>
        <dbReference type="ARBA" id="ARBA00022530"/>
    </source>
</evidence>
<dbReference type="InterPro" id="IPR002035">
    <property type="entry name" value="VWF_A"/>
</dbReference>
<protein>
    <recommendedName>
        <fullName evidence="17">Collagen, type XIV, alpha 1a</fullName>
    </recommendedName>
</protein>
<dbReference type="FunFam" id="3.40.50.410:FF:000001">
    <property type="entry name" value="Collagen, type XII, alpha 1"/>
    <property type="match status" value="1"/>
</dbReference>
<evidence type="ECO:0000313" key="16">
    <source>
        <dbReference type="Proteomes" id="UP000265100"/>
    </source>
</evidence>
<evidence type="ECO:0000313" key="15">
    <source>
        <dbReference type="Ensembl" id="ENSACLP00000081746.1"/>
    </source>
</evidence>
<feature type="domain" description="Fibronectin type-III" evidence="14">
    <location>
        <begin position="231"/>
        <end position="324"/>
    </location>
</feature>
<feature type="domain" description="Fibronectin type-III" evidence="14">
    <location>
        <begin position="414"/>
        <end position="502"/>
    </location>
</feature>
<evidence type="ECO:0000256" key="6">
    <source>
        <dbReference type="ARBA" id="ARBA00022889"/>
    </source>
</evidence>
<feature type="region of interest" description="Disordered" evidence="11">
    <location>
        <begin position="1431"/>
        <end position="1538"/>
    </location>
</feature>
<evidence type="ECO:0000256" key="10">
    <source>
        <dbReference type="ARBA" id="ARBA00049648"/>
    </source>
</evidence>
<dbReference type="InterPro" id="IPR003961">
    <property type="entry name" value="FN3_dom"/>
</dbReference>
<dbReference type="PROSITE" id="PS50853">
    <property type="entry name" value="FN3"/>
    <property type="match status" value="6"/>
</dbReference>
<keyword evidence="4 12" id="KW-0732">Signal</keyword>
<dbReference type="InterPro" id="IPR036465">
    <property type="entry name" value="vWFA_dom_sf"/>
</dbReference>
<dbReference type="SUPFAM" id="SSF49899">
    <property type="entry name" value="Concanavalin A-like lectins/glucanases"/>
    <property type="match status" value="1"/>
</dbReference>
<reference evidence="15 16" key="1">
    <citation type="submission" date="2018-05" db="EMBL/GenBank/DDBJ databases">
        <authorList>
            <person name="Datahose"/>
        </authorList>
    </citation>
    <scope>NUCLEOTIDE SEQUENCE</scope>
</reference>
<feature type="compositionally biased region" description="Pro residues" evidence="11">
    <location>
        <begin position="1326"/>
        <end position="1335"/>
    </location>
</feature>
<comment type="similarity">
    <text evidence="10">Belongs to the fibril-associated collagens with interrupted helices (FACIT) family.</text>
</comment>
<dbReference type="Gene3D" id="2.60.40.10">
    <property type="entry name" value="Immunoglobulins"/>
    <property type="match status" value="7"/>
</dbReference>
<dbReference type="CDD" id="cd00063">
    <property type="entry name" value="FN3"/>
    <property type="match status" value="7"/>
</dbReference>
<feature type="domain" description="VWFA" evidence="13">
    <location>
        <begin position="900"/>
        <end position="1073"/>
    </location>
</feature>
<accession>A0AAX7VZP0</accession>
<dbReference type="InterPro" id="IPR013320">
    <property type="entry name" value="ConA-like_dom_sf"/>
</dbReference>
<evidence type="ECO:0000256" key="5">
    <source>
        <dbReference type="ARBA" id="ARBA00022737"/>
    </source>
</evidence>
<evidence type="ECO:0000256" key="4">
    <source>
        <dbReference type="ARBA" id="ARBA00022729"/>
    </source>
</evidence>
<proteinExistence type="inferred from homology"/>
<feature type="region of interest" description="Disordered" evidence="11">
    <location>
        <begin position="1321"/>
        <end position="1342"/>
    </location>
</feature>
<dbReference type="GO" id="GO:0005581">
    <property type="term" value="C:collagen trimer"/>
    <property type="evidence" value="ECO:0007669"/>
    <property type="project" value="UniProtKB-KW"/>
</dbReference>
<dbReference type="SMART" id="SM00327">
    <property type="entry name" value="VWA"/>
    <property type="match status" value="2"/>
</dbReference>
<dbReference type="Gene3D" id="3.40.50.410">
    <property type="entry name" value="von Willebrand factor, type A domain"/>
    <property type="match status" value="2"/>
</dbReference>
<dbReference type="PANTHER" id="PTHR24020:SF84">
    <property type="entry name" value="VWFA DOMAIN-CONTAINING PROTEIN"/>
    <property type="match status" value="1"/>
</dbReference>
<feature type="domain" description="Fibronectin type-III" evidence="14">
    <location>
        <begin position="784"/>
        <end position="872"/>
    </location>
</feature>
<feature type="compositionally biased region" description="Low complexity" evidence="11">
    <location>
        <begin position="1446"/>
        <end position="1461"/>
    </location>
</feature>
<feature type="domain" description="VWFA" evidence="13">
    <location>
        <begin position="72"/>
        <end position="205"/>
    </location>
</feature>
<dbReference type="InterPro" id="IPR008160">
    <property type="entry name" value="Collagen"/>
</dbReference>
<evidence type="ECO:0000259" key="14">
    <source>
        <dbReference type="PROSITE" id="PS50853"/>
    </source>
</evidence>
<dbReference type="PANTHER" id="PTHR24020">
    <property type="entry name" value="COLLAGEN ALPHA"/>
    <property type="match status" value="1"/>
</dbReference>
<dbReference type="SMART" id="SM00210">
    <property type="entry name" value="TSPN"/>
    <property type="match status" value="1"/>
</dbReference>
<sequence>MLLFQSFKPLEALLLCMPQSSFALKCFSYHTDGCAREQFTFICYFVRYIFLPSSFFSVDQFVCHTEAIADIVILVDGGGDPRIEWHLNAFSTKDAVVDAVRNLPYKGGNTLTGLALTFIFENCFKPESGARPGIPKIGILITDGKSQDDVIPPAEELRNAGVELFAIGVKNADENELRSIASQPESNHVYNVADFNIMSSIVGGLTKTVCKQVEQQDKDIKQKHIPETTGMPLNLVTSDITAQSFRVSWSHAPGNVEKYRVVYYPTQGRDPGDPQEAVVVGSESSVVLQHLSSLTEYQLAVFAVYANKASAALRGSETTLALPTVTGLQLFDVSHNTMKIKWNSADGVSGYMLLYAPLTDDLDEKEIRVSDAVTELELDGLIPHTEYTVTVYAMFGEEASEPVTNQETTLPLSPPSNLQFSDITHNSAHISWDPAPGGVNGYRIMWDKTDGLVTDEVEVGSVSSYDLGELTSLTEYSVAIFALYNEGESEPLTDAFTTTPVPGPLNLHSSEVRTDSFKVSWDHSASDIILYRLSWTPFDGGNTKEVVLSGSDNRYTLTGLSPSTEYEVMLTAIFKDKSESDTVFVTQTTLPTQTTTTSTKTTGKKPARQAVRNLQLSDETTQSLEASWELEDPNVESYRVAYTKDGESRPGRRAVLEPLQSDTSYKVTVTPVYSDGQDGLGASAMGSTLPLLPPENLRVSEEWFNRLRVSWDPPRSPVEGYKIVYQPLYVHGPVLETTVDEDVNSMLIVNLQSGTEYSVRVKASYPAGESEPQLINAKTLFLGVSGLSAYQVRPNSMCVQWQPLLHTTIYRISIQSTLNGQRQEVRLGGGASRHCFYDLTPSSQYQISVHAQIQETEGPSVSITDMTLAAPTQAPTEPPTTEPPPTIPPAKEVCKEAKADLAFLVDGSWSIGDDNFMKITRFLYSTMGSLDLIGQDGTQVAVAQFSDDARTEFQLSSHSNKEALLEAIQRISYKGGNTKTGRAIKHVKESIFTSEAGARRGVPKVLVVLTDGRSQDDVNKVSKEMQVEGYIIFAIGFADADYGELVNIASKPSDRHVFFVDDLDAVKKIEEQLITFVCEAATATCPSVLMSGNTLAGFRMMEKFGLVEKEYSTIPGVSLEPGSFNSFPCYRLHRDALVSQPTKYLHPEGLPSDYTISMMLRLLLETPQEPFALWEILNKDNDPLVGLILDNSGKTLTFFNHDYKGDFQTATFEEAAIKKIFHGSFHKLHVTISKTSVKVVLDCSVVGEKYINAAGNITTDGMEVLGRTVRSRGRQDSSAPFQLQMFDIICSTSWASRDKCCELCYFGSTWCFSQGPQGPVGEVGPSGPPGQPGPQGPNGLSIQGPPVRLYWRKGGFFHNCFSVETRTTSCNNKNKTLGSSNISTLCLFFQGDVQSQATVRAIARQVCEQLIQSHLSRYNSFLNQIPMQPAVSVRTVPGPPGEPGRRGTPGPQGEQGPAGRPGFPGTNGQNGQPGERGLPGEKGERGTPGVGTQGPRGPPGSPGLPGEGRTGSQGPPGRPGNPGTPGRPGNPGTTGPAGQPGYCDANSCLGYNVGGKYHSTSCIVVHTGFYRECYYAVLVFKAILKRCKKVIHNSQNNCYCTNEKCHFDEPQFTFSIPVFSVIISCRNLSAVLKQQIQSPSLRCHSQIFNDWLEQSCITKTENEVIHIFVCALLFCNNSLSNQGNEKEREVQETKASVQLP</sequence>